<name>A0ABS5FB43_9PROT</name>
<sequence length="198" mass="20172">MQLLPGPETALVISRGIGEGRRVALWTVLGTTLAAGAIQLPLLALGIASLLRASPLGFALLRWAGAAWLIWLGLRLLRAAGVGAVAAAGTPARPSALAALRDGLAANLTNPQPLLFMLAFLPQFVDPARASVGLQLLLLGATQKLTGLAVLGVTALAAGAVGGWLARRPGVVLWQQHVAGTAMILLGLRLLVTGTPDG</sequence>
<feature type="transmembrane region" description="Helical" evidence="6">
    <location>
        <begin position="172"/>
        <end position="192"/>
    </location>
</feature>
<reference evidence="8" key="1">
    <citation type="journal article" date="2021" name="Syst. Appl. Microbiol.">
        <title>Roseomonas hellenica sp. nov., isolated from roots of wild-growing Alkanna tinctoria.</title>
        <authorList>
            <person name="Rat A."/>
            <person name="Naranjo H.D."/>
            <person name="Lebbe L."/>
            <person name="Cnockaert M."/>
            <person name="Krigas N."/>
            <person name="Grigoriadou K."/>
            <person name="Maloupa E."/>
            <person name="Willems A."/>
        </authorList>
    </citation>
    <scope>NUCLEOTIDE SEQUENCE [LARGE SCALE GENOMIC DNA]</scope>
    <source>
        <strain evidence="8">LMG 31523</strain>
    </source>
</reference>
<evidence type="ECO:0000313" key="8">
    <source>
        <dbReference type="Proteomes" id="UP001196870"/>
    </source>
</evidence>
<keyword evidence="4 6" id="KW-1133">Transmembrane helix</keyword>
<accession>A0ABS5FB43</accession>
<evidence type="ECO:0000256" key="2">
    <source>
        <dbReference type="ARBA" id="ARBA00022475"/>
    </source>
</evidence>
<proteinExistence type="predicted"/>
<comment type="caution">
    <text evidence="7">The sequence shown here is derived from an EMBL/GenBank/DDBJ whole genome shotgun (WGS) entry which is preliminary data.</text>
</comment>
<keyword evidence="3 6" id="KW-0812">Transmembrane</keyword>
<feature type="transmembrane region" description="Helical" evidence="6">
    <location>
        <begin position="23"/>
        <end position="50"/>
    </location>
</feature>
<evidence type="ECO:0000256" key="3">
    <source>
        <dbReference type="ARBA" id="ARBA00022692"/>
    </source>
</evidence>
<keyword evidence="8" id="KW-1185">Reference proteome</keyword>
<comment type="subcellular location">
    <subcellularLocation>
        <location evidence="1">Cell membrane</location>
        <topology evidence="1">Multi-pass membrane protein</topology>
    </subcellularLocation>
</comment>
<dbReference type="PANTHER" id="PTHR30086:SF20">
    <property type="entry name" value="ARGININE EXPORTER PROTEIN ARGO-RELATED"/>
    <property type="match status" value="1"/>
</dbReference>
<keyword evidence="2" id="KW-1003">Cell membrane</keyword>
<feature type="transmembrane region" description="Helical" evidence="6">
    <location>
        <begin position="145"/>
        <end position="166"/>
    </location>
</feature>
<organism evidence="7 8">
    <name type="scientific">Plastoroseomonas hellenica</name>
    <dbReference type="NCBI Taxonomy" id="2687306"/>
    <lineage>
        <taxon>Bacteria</taxon>
        <taxon>Pseudomonadati</taxon>
        <taxon>Pseudomonadota</taxon>
        <taxon>Alphaproteobacteria</taxon>
        <taxon>Acetobacterales</taxon>
        <taxon>Acetobacteraceae</taxon>
        <taxon>Plastoroseomonas</taxon>
    </lineage>
</organism>
<evidence type="ECO:0000256" key="4">
    <source>
        <dbReference type="ARBA" id="ARBA00022989"/>
    </source>
</evidence>
<evidence type="ECO:0000256" key="5">
    <source>
        <dbReference type="ARBA" id="ARBA00023136"/>
    </source>
</evidence>
<keyword evidence="5 6" id="KW-0472">Membrane</keyword>
<protein>
    <submittedName>
        <fullName evidence="7">LysE family translocator</fullName>
    </submittedName>
</protein>
<dbReference type="PIRSF" id="PIRSF006324">
    <property type="entry name" value="LeuE"/>
    <property type="match status" value="1"/>
</dbReference>
<evidence type="ECO:0000256" key="6">
    <source>
        <dbReference type="SAM" id="Phobius"/>
    </source>
</evidence>
<dbReference type="EMBL" id="JAAGBB010000101">
    <property type="protein sequence ID" value="MBR0669345.1"/>
    <property type="molecule type" value="Genomic_DNA"/>
</dbReference>
<dbReference type="PANTHER" id="PTHR30086">
    <property type="entry name" value="ARGININE EXPORTER PROTEIN ARGO"/>
    <property type="match status" value="1"/>
</dbReference>
<dbReference type="Pfam" id="PF01810">
    <property type="entry name" value="LysE"/>
    <property type="match status" value="1"/>
</dbReference>
<evidence type="ECO:0000313" key="7">
    <source>
        <dbReference type="EMBL" id="MBR0669345.1"/>
    </source>
</evidence>
<evidence type="ECO:0000256" key="1">
    <source>
        <dbReference type="ARBA" id="ARBA00004651"/>
    </source>
</evidence>
<feature type="transmembrane region" description="Helical" evidence="6">
    <location>
        <begin position="56"/>
        <end position="74"/>
    </location>
</feature>
<dbReference type="Proteomes" id="UP001196870">
    <property type="component" value="Unassembled WGS sequence"/>
</dbReference>
<gene>
    <name evidence="7" type="ORF">GXW71_33660</name>
</gene>
<dbReference type="InterPro" id="IPR001123">
    <property type="entry name" value="LeuE-type"/>
</dbReference>